<gene>
    <name evidence="5" type="primary">USB1</name>
    <name evidence="7" type="ORF">SS1G_06179</name>
</gene>
<dbReference type="Gene3D" id="3.90.1140.10">
    <property type="entry name" value="Cyclic phosphodiesterase"/>
    <property type="match status" value="1"/>
</dbReference>
<comment type="subcellular location">
    <subcellularLocation>
        <location evidence="5">Nucleus</location>
    </subcellularLocation>
</comment>
<dbReference type="OMA" id="FHVSIGW"/>
<dbReference type="PANTHER" id="PTHR13522:SF3">
    <property type="entry name" value="U6 SNRNA PHOSPHODIESTERASE 1"/>
    <property type="match status" value="1"/>
</dbReference>
<dbReference type="InParanoid" id="A7ELI2"/>
<evidence type="ECO:0000256" key="1">
    <source>
        <dbReference type="ARBA" id="ARBA00022722"/>
    </source>
</evidence>
<dbReference type="GO" id="GO:1990838">
    <property type="term" value="F:poly(U)-specific exoribonuclease activity, producing 3' uridine cyclic phosphate ends"/>
    <property type="evidence" value="ECO:0007669"/>
    <property type="project" value="UniProtKB-UniRule"/>
</dbReference>
<evidence type="ECO:0000256" key="2">
    <source>
        <dbReference type="ARBA" id="ARBA00022801"/>
    </source>
</evidence>
<dbReference type="GO" id="GO:0005634">
    <property type="term" value="C:nucleus"/>
    <property type="evidence" value="ECO:0000318"/>
    <property type="project" value="GO_Central"/>
</dbReference>
<evidence type="ECO:0000256" key="3">
    <source>
        <dbReference type="ARBA" id="ARBA00023239"/>
    </source>
</evidence>
<dbReference type="PANTHER" id="PTHR13522">
    <property type="entry name" value="U6 SNRNA PHOSPHODIESTERASE 1"/>
    <property type="match status" value="1"/>
</dbReference>
<feature type="active site" description="Proton donor/acceptor" evidence="5">
    <location>
        <position position="142"/>
    </location>
</feature>
<organism evidence="7 8">
    <name type="scientific">Sclerotinia sclerotiorum (strain ATCC 18683 / 1980 / Ss-1)</name>
    <name type="common">White mold</name>
    <name type="synonym">Whetzelinia sclerotiorum</name>
    <dbReference type="NCBI Taxonomy" id="665079"/>
    <lineage>
        <taxon>Eukaryota</taxon>
        <taxon>Fungi</taxon>
        <taxon>Dikarya</taxon>
        <taxon>Ascomycota</taxon>
        <taxon>Pezizomycotina</taxon>
        <taxon>Leotiomycetes</taxon>
        <taxon>Helotiales</taxon>
        <taxon>Sclerotiniaceae</taxon>
        <taxon>Sclerotinia</taxon>
    </lineage>
</organism>
<accession>A7ELI2</accession>
<feature type="compositionally biased region" description="Acidic residues" evidence="6">
    <location>
        <begin position="8"/>
        <end position="18"/>
    </location>
</feature>
<dbReference type="eggNOG" id="KOG3102">
    <property type="taxonomic scope" value="Eukaryota"/>
</dbReference>
<reference evidence="8" key="1">
    <citation type="journal article" date="2011" name="PLoS Genet.">
        <title>Genomic analysis of the necrotrophic fungal pathogens Sclerotinia sclerotiorum and Botrytis cinerea.</title>
        <authorList>
            <person name="Amselem J."/>
            <person name="Cuomo C.A."/>
            <person name="van Kan J.A."/>
            <person name="Viaud M."/>
            <person name="Benito E.P."/>
            <person name="Couloux A."/>
            <person name="Coutinho P.M."/>
            <person name="de Vries R.P."/>
            <person name="Dyer P.S."/>
            <person name="Fillinger S."/>
            <person name="Fournier E."/>
            <person name="Gout L."/>
            <person name="Hahn M."/>
            <person name="Kohn L."/>
            <person name="Lapalu N."/>
            <person name="Plummer K.M."/>
            <person name="Pradier J.M."/>
            <person name="Quevillon E."/>
            <person name="Sharon A."/>
            <person name="Simon A."/>
            <person name="ten Have A."/>
            <person name="Tudzynski B."/>
            <person name="Tudzynski P."/>
            <person name="Wincker P."/>
            <person name="Andrew M."/>
            <person name="Anthouard V."/>
            <person name="Beever R.E."/>
            <person name="Beffa R."/>
            <person name="Benoit I."/>
            <person name="Bouzid O."/>
            <person name="Brault B."/>
            <person name="Chen Z."/>
            <person name="Choquer M."/>
            <person name="Collemare J."/>
            <person name="Cotton P."/>
            <person name="Danchin E.G."/>
            <person name="Da Silva C."/>
            <person name="Gautier A."/>
            <person name="Giraud C."/>
            <person name="Giraud T."/>
            <person name="Gonzalez C."/>
            <person name="Grossetete S."/>
            <person name="Guldener U."/>
            <person name="Henrissat B."/>
            <person name="Howlett B.J."/>
            <person name="Kodira C."/>
            <person name="Kretschmer M."/>
            <person name="Lappartient A."/>
            <person name="Leroch M."/>
            <person name="Levis C."/>
            <person name="Mauceli E."/>
            <person name="Neuveglise C."/>
            <person name="Oeser B."/>
            <person name="Pearson M."/>
            <person name="Poulain J."/>
            <person name="Poussereau N."/>
            <person name="Quesneville H."/>
            <person name="Rascle C."/>
            <person name="Schumacher J."/>
            <person name="Segurens B."/>
            <person name="Sexton A."/>
            <person name="Silva E."/>
            <person name="Sirven C."/>
            <person name="Soanes D.M."/>
            <person name="Talbot N.J."/>
            <person name="Templeton M."/>
            <person name="Yandava C."/>
            <person name="Yarden O."/>
            <person name="Zeng Q."/>
            <person name="Rollins J.A."/>
            <person name="Lebrun M.H."/>
            <person name="Dickman M."/>
        </authorList>
    </citation>
    <scope>NUCLEOTIDE SEQUENCE [LARGE SCALE GENOMIC DNA]</scope>
    <source>
        <strain evidence="8">ATCC 18683 / 1980 / Ss-1</strain>
    </source>
</reference>
<proteinExistence type="inferred from homology"/>
<keyword evidence="2 5" id="KW-0378">Hydrolase</keyword>
<dbReference type="EMBL" id="CH476627">
    <property type="protein sequence ID" value="EDO03698.1"/>
    <property type="molecule type" value="Genomic_DNA"/>
</dbReference>
<dbReference type="GO" id="GO:0016829">
    <property type="term" value="F:lyase activity"/>
    <property type="evidence" value="ECO:0007669"/>
    <property type="project" value="UniProtKB-KW"/>
</dbReference>
<dbReference type="Proteomes" id="UP000001312">
    <property type="component" value="Unassembled WGS sequence"/>
</dbReference>
<evidence type="ECO:0000256" key="5">
    <source>
        <dbReference type="HAMAP-Rule" id="MF_03040"/>
    </source>
</evidence>
<dbReference type="InterPro" id="IPR027521">
    <property type="entry name" value="Usb1"/>
</dbReference>
<keyword evidence="3" id="KW-0456">Lyase</keyword>
<dbReference type="HOGENOM" id="CLU_050234_0_0_1"/>
<keyword evidence="8" id="KW-1185">Reference proteome</keyword>
<name>A7ELI2_SCLS1</name>
<dbReference type="KEGG" id="ssl:SS1G_06179"/>
<protein>
    <recommendedName>
        <fullName evidence="5">U6 snRNA phosphodiesterase</fullName>
        <ecNumber evidence="5">3.1.4.-</ecNumber>
    </recommendedName>
</protein>
<dbReference type="GO" id="GO:0000175">
    <property type="term" value="F:3'-5'-RNA exonuclease activity"/>
    <property type="evidence" value="ECO:0000318"/>
    <property type="project" value="GO_Central"/>
</dbReference>
<dbReference type="Pfam" id="PF09749">
    <property type="entry name" value="HVSL"/>
    <property type="match status" value="1"/>
</dbReference>
<feature type="compositionally biased region" description="Basic and acidic residues" evidence="6">
    <location>
        <begin position="19"/>
        <end position="32"/>
    </location>
</feature>
<feature type="region of interest" description="Disordered" evidence="6">
    <location>
        <begin position="1"/>
        <end position="54"/>
    </location>
</feature>
<dbReference type="HAMAP" id="MF_03040">
    <property type="entry name" value="USB1"/>
    <property type="match status" value="1"/>
</dbReference>
<dbReference type="GO" id="GO:0034477">
    <property type="term" value="P:U6 snRNA 3'-end processing"/>
    <property type="evidence" value="ECO:0000318"/>
    <property type="project" value="GO_Central"/>
</dbReference>
<feature type="active site" description="Proton donor/acceptor" evidence="5">
    <location>
        <position position="270"/>
    </location>
</feature>
<evidence type="ECO:0000313" key="8">
    <source>
        <dbReference type="Proteomes" id="UP000001312"/>
    </source>
</evidence>
<keyword evidence="4 5" id="KW-0539">Nucleus</keyword>
<dbReference type="GeneID" id="5489240"/>
<evidence type="ECO:0000256" key="4">
    <source>
        <dbReference type="ARBA" id="ARBA00023242"/>
    </source>
</evidence>
<evidence type="ECO:0000256" key="6">
    <source>
        <dbReference type="SAM" id="MobiDB-lite"/>
    </source>
</evidence>
<evidence type="ECO:0000313" key="7">
    <source>
        <dbReference type="EMBL" id="EDO03698.1"/>
    </source>
</evidence>
<dbReference type="STRING" id="665079.A7ELI2"/>
<dbReference type="RefSeq" id="XP_001593257.1">
    <property type="nucleotide sequence ID" value="XM_001593207.1"/>
</dbReference>
<sequence>MALVDYTSSDEDDVDDDFDQKHQHNEEDEKNITTKTSNSNNLKRKRSISCSSELPPLPSKFHDLYASTVRNSTSDDPSLHGGRKRVIPHIEGNWPTHIYIEWYPSTIEFRLLSSLISKVVSLKRFEIQTFLTSDLGVPLPLHVSLSRAIGFSKDVKDSFLNSFEQAIKSSGIRPFEIGFSGLAWVPNYEKTRWFLVLRLNIPKSNALNKLLHVSNKVVEEFGQPPLYADSRASEYGTKIAHPSRDVKNFKAKTQQKENFVDMVDLSKAFHISIAWTLLPPGQELIEATERLTANELIRVQEIQIQTKEIKAKIGNVTYAMSLAFATTRRSSKASEDEPTVCVSTTLKISSPRAERVLPAEKPHGFSTGPTIG</sequence>
<comment type="function">
    <text evidence="5">Phosphodiesterase responsible for the U6 snRNA 3' end processing. Acts as an exoribonuclease (RNase) responsible for trimming the poly(U) tract of the last nucleotides in the pre-U6 snRNA molecule, leading to the formation of mature U6 snRNA.</text>
</comment>
<dbReference type="EC" id="3.1.4.-" evidence="5"/>
<keyword evidence="1 5" id="KW-0540">Nuclease</keyword>
<comment type="similarity">
    <text evidence="5">Belongs to the 2H phosphoesterase superfamily. USB1 family.</text>
</comment>
<dbReference type="AlphaFoldDB" id="A7ELI2"/>